<keyword evidence="4" id="KW-1185">Reference proteome</keyword>
<dbReference type="Pfam" id="PF03960">
    <property type="entry name" value="ArsC"/>
    <property type="match status" value="1"/>
</dbReference>
<dbReference type="AlphaFoldDB" id="M1YW39"/>
<dbReference type="InterPro" id="IPR006504">
    <property type="entry name" value="Tscrpt_reg_Spx/MgsR"/>
</dbReference>
<evidence type="ECO:0000313" key="4">
    <source>
        <dbReference type="Proteomes" id="UP000011704"/>
    </source>
</evidence>
<proteinExistence type="inferred from homology"/>
<reference evidence="3 4" key="1">
    <citation type="journal article" date="2013" name="Front. Microbiol.">
        <title>The genome of Nitrospina gracilis illuminates the metabolism and evolution of the major marine nitrite oxidizer.</title>
        <authorList>
            <person name="Luecker S."/>
            <person name="Nowka B."/>
            <person name="Rattei T."/>
            <person name="Spieck E."/>
            <person name="and Daims H."/>
        </authorList>
    </citation>
    <scope>NUCLEOTIDE SEQUENCE [LARGE SCALE GENOMIC DNA]</scope>
    <source>
        <strain evidence="3 4">3/211</strain>
    </source>
</reference>
<dbReference type="InParanoid" id="M1YW39"/>
<dbReference type="STRING" id="1266370.NITGR_170122"/>
<sequence>MKFYGYNKCGTCKKAEKFLDGRGVAYQSIDITETPPPKKVLKQAIARYGLKKLFNTSGVQYKELNMKDRLKSMTEAEAVDLLATNGRLVKRPIAVDGDTVTVGFNEDEYKQTWAKK</sequence>
<dbReference type="RefSeq" id="WP_005006726.1">
    <property type="nucleotide sequence ID" value="NZ_HG422173.1"/>
</dbReference>
<name>M1YW39_NITG3</name>
<dbReference type="CDD" id="cd03036">
    <property type="entry name" value="ArsC_like"/>
    <property type="match status" value="1"/>
</dbReference>
<evidence type="ECO:0008006" key="5">
    <source>
        <dbReference type="Google" id="ProtNLM"/>
    </source>
</evidence>
<dbReference type="PANTHER" id="PTHR30041:SF8">
    <property type="entry name" value="PROTEIN YFFB"/>
    <property type="match status" value="1"/>
</dbReference>
<evidence type="ECO:0000313" key="3">
    <source>
        <dbReference type="EMBL" id="CCQ89865.1"/>
    </source>
</evidence>
<accession>M1YW39</accession>
<dbReference type="NCBIfam" id="TIGR01617">
    <property type="entry name" value="arsC_related"/>
    <property type="match status" value="1"/>
</dbReference>
<dbReference type="HOGENOM" id="CLU_116644_2_0_0"/>
<evidence type="ECO:0000256" key="2">
    <source>
        <dbReference type="PROSITE-ProRule" id="PRU01282"/>
    </source>
</evidence>
<dbReference type="OrthoDB" id="9794155at2"/>
<protein>
    <recommendedName>
        <fullName evidence="5">Arsenate reductase</fullName>
    </recommendedName>
</protein>
<dbReference type="SUPFAM" id="SSF52833">
    <property type="entry name" value="Thioredoxin-like"/>
    <property type="match status" value="1"/>
</dbReference>
<evidence type="ECO:0000256" key="1">
    <source>
        <dbReference type="ARBA" id="ARBA00007198"/>
    </source>
</evidence>
<organism evidence="3 4">
    <name type="scientific">Nitrospina gracilis (strain 3/211)</name>
    <dbReference type="NCBI Taxonomy" id="1266370"/>
    <lineage>
        <taxon>Bacteria</taxon>
        <taxon>Pseudomonadati</taxon>
        <taxon>Nitrospinota/Tectimicrobiota group</taxon>
        <taxon>Nitrospinota</taxon>
        <taxon>Nitrospinia</taxon>
        <taxon>Nitrospinales</taxon>
        <taxon>Nitrospinaceae</taxon>
        <taxon>Nitrospina</taxon>
    </lineage>
</organism>
<comment type="similarity">
    <text evidence="1 2">Belongs to the ArsC family.</text>
</comment>
<dbReference type="Gene3D" id="3.40.30.10">
    <property type="entry name" value="Glutaredoxin"/>
    <property type="match status" value="1"/>
</dbReference>
<dbReference type="Proteomes" id="UP000011704">
    <property type="component" value="Unassembled WGS sequence"/>
</dbReference>
<dbReference type="InterPro" id="IPR036249">
    <property type="entry name" value="Thioredoxin-like_sf"/>
</dbReference>
<dbReference type="InterPro" id="IPR006660">
    <property type="entry name" value="Arsenate_reductase-like"/>
</dbReference>
<gene>
    <name evidence="3" type="ORF">NITGR_170122</name>
</gene>
<dbReference type="PROSITE" id="PS51353">
    <property type="entry name" value="ARSC"/>
    <property type="match status" value="1"/>
</dbReference>
<dbReference type="PANTHER" id="PTHR30041">
    <property type="entry name" value="ARSENATE REDUCTASE"/>
    <property type="match status" value="1"/>
</dbReference>
<dbReference type="EMBL" id="CAQJ01000019">
    <property type="protein sequence ID" value="CCQ89865.1"/>
    <property type="molecule type" value="Genomic_DNA"/>
</dbReference>
<comment type="caution">
    <text evidence="3">The sequence shown here is derived from an EMBL/GenBank/DDBJ whole genome shotgun (WGS) entry which is preliminary data.</text>
</comment>